<reference evidence="1" key="1">
    <citation type="journal article" date="2014" name="Front. Microbiol.">
        <title>High frequency of phylogenetically diverse reductive dehalogenase-homologous genes in deep subseafloor sedimentary metagenomes.</title>
        <authorList>
            <person name="Kawai M."/>
            <person name="Futagami T."/>
            <person name="Toyoda A."/>
            <person name="Takaki Y."/>
            <person name="Nishi S."/>
            <person name="Hori S."/>
            <person name="Arai W."/>
            <person name="Tsubouchi T."/>
            <person name="Morono Y."/>
            <person name="Uchiyama I."/>
            <person name="Ito T."/>
            <person name="Fujiyama A."/>
            <person name="Inagaki F."/>
            <person name="Takami H."/>
        </authorList>
    </citation>
    <scope>NUCLEOTIDE SEQUENCE</scope>
    <source>
        <strain evidence="1">Expedition CK06-06</strain>
    </source>
</reference>
<name>X1BM14_9ZZZZ</name>
<feature type="non-terminal residue" evidence="1">
    <location>
        <position position="1"/>
    </location>
</feature>
<comment type="caution">
    <text evidence="1">The sequence shown here is derived from an EMBL/GenBank/DDBJ whole genome shotgun (WGS) entry which is preliminary data.</text>
</comment>
<evidence type="ECO:0000313" key="1">
    <source>
        <dbReference type="EMBL" id="GAG85118.1"/>
    </source>
</evidence>
<gene>
    <name evidence="1" type="ORF">S01H4_30061</name>
</gene>
<sequence>FYYGCQYGWEINYEFDLDCSVEYVEELGGHESILNFNDHNNNGSASVDIKFNSAREYGSIEFFIRTTNKSKLFEIDFSSSDNTTGISFSINSNAFCYYNGSSFNKILDIENDTWYPLKFDFECTDGNYTGLSVYNWKITINGTDYGEFKFLNNLSQVENMKLASGLNDYGWNTSFDAFNFSWQPFYNIDNCILNLPLVINHLKTNNIQYFILDLNNSELYKDLISTFYKRKLYEYGDLAIYTSHY</sequence>
<dbReference type="EMBL" id="BART01015486">
    <property type="protein sequence ID" value="GAG85118.1"/>
    <property type="molecule type" value="Genomic_DNA"/>
</dbReference>
<protein>
    <submittedName>
        <fullName evidence="1">Uncharacterized protein</fullName>
    </submittedName>
</protein>
<proteinExistence type="predicted"/>
<accession>X1BM14</accession>
<dbReference type="AlphaFoldDB" id="X1BM14"/>
<organism evidence="1">
    <name type="scientific">marine sediment metagenome</name>
    <dbReference type="NCBI Taxonomy" id="412755"/>
    <lineage>
        <taxon>unclassified sequences</taxon>
        <taxon>metagenomes</taxon>
        <taxon>ecological metagenomes</taxon>
    </lineage>
</organism>